<dbReference type="EMBL" id="PCWS01000142">
    <property type="protein sequence ID" value="PIR07780.1"/>
    <property type="molecule type" value="Genomic_DNA"/>
</dbReference>
<dbReference type="InterPro" id="IPR012933">
    <property type="entry name" value="HicA_mRNA_interferase"/>
</dbReference>
<gene>
    <name evidence="8" type="ORF">COV53_06470</name>
</gene>
<dbReference type="Gene3D" id="3.30.920.30">
    <property type="entry name" value="Hypothetical protein"/>
    <property type="match status" value="1"/>
</dbReference>
<evidence type="ECO:0000256" key="7">
    <source>
        <dbReference type="ARBA" id="ARBA00023016"/>
    </source>
</evidence>
<keyword evidence="6" id="KW-0694">RNA-binding</keyword>
<keyword evidence="3" id="KW-0540">Nuclease</keyword>
<keyword evidence="7" id="KW-0346">Stress response</keyword>
<organism evidence="8 9">
    <name type="scientific">Candidatus Gottesmanbacteria bacterium CG11_big_fil_rev_8_21_14_0_20_37_11</name>
    <dbReference type="NCBI Taxonomy" id="1974575"/>
    <lineage>
        <taxon>Bacteria</taxon>
        <taxon>Candidatus Gottesmaniibacteriota</taxon>
    </lineage>
</organism>
<evidence type="ECO:0000313" key="8">
    <source>
        <dbReference type="EMBL" id="PIR07780.1"/>
    </source>
</evidence>
<evidence type="ECO:0008006" key="10">
    <source>
        <dbReference type="Google" id="ProtNLM"/>
    </source>
</evidence>
<evidence type="ECO:0000313" key="9">
    <source>
        <dbReference type="Proteomes" id="UP000230707"/>
    </source>
</evidence>
<feature type="non-terminal residue" evidence="8">
    <location>
        <position position="74"/>
    </location>
</feature>
<keyword evidence="4" id="KW-0255">Endonuclease</keyword>
<name>A0A2H0NFW2_9BACT</name>
<keyword evidence="2" id="KW-1277">Toxin-antitoxin system</keyword>
<dbReference type="GO" id="GO:0004519">
    <property type="term" value="F:endonuclease activity"/>
    <property type="evidence" value="ECO:0007669"/>
    <property type="project" value="UniProtKB-KW"/>
</dbReference>
<reference evidence="8 9" key="1">
    <citation type="submission" date="2017-09" db="EMBL/GenBank/DDBJ databases">
        <title>Depth-based differentiation of microbial function through sediment-hosted aquifers and enrichment of novel symbionts in the deep terrestrial subsurface.</title>
        <authorList>
            <person name="Probst A.J."/>
            <person name="Ladd B."/>
            <person name="Jarett J.K."/>
            <person name="Geller-Mcgrath D.E."/>
            <person name="Sieber C.M."/>
            <person name="Emerson J.B."/>
            <person name="Anantharaman K."/>
            <person name="Thomas B.C."/>
            <person name="Malmstrom R."/>
            <person name="Stieglmeier M."/>
            <person name="Klingl A."/>
            <person name="Woyke T."/>
            <person name="Ryan C.M."/>
            <person name="Banfield J.F."/>
        </authorList>
    </citation>
    <scope>NUCLEOTIDE SEQUENCE [LARGE SCALE GENOMIC DNA]</scope>
    <source>
        <strain evidence="8">CG11_big_fil_rev_8_21_14_0_20_37_11</strain>
    </source>
</reference>
<dbReference type="GO" id="GO:0016787">
    <property type="term" value="F:hydrolase activity"/>
    <property type="evidence" value="ECO:0007669"/>
    <property type="project" value="UniProtKB-KW"/>
</dbReference>
<protein>
    <recommendedName>
        <fullName evidence="10">Addiction module toxin, HicA family</fullName>
    </recommendedName>
</protein>
<evidence type="ECO:0000256" key="1">
    <source>
        <dbReference type="ARBA" id="ARBA00006620"/>
    </source>
</evidence>
<proteinExistence type="inferred from homology"/>
<keyword evidence="5" id="KW-0378">Hydrolase</keyword>
<evidence type="ECO:0000256" key="6">
    <source>
        <dbReference type="ARBA" id="ARBA00022884"/>
    </source>
</evidence>
<dbReference type="PANTHER" id="PTHR34873">
    <property type="entry name" value="SSR1766 PROTEIN"/>
    <property type="match status" value="1"/>
</dbReference>
<comment type="similarity">
    <text evidence="1">Belongs to the HicA mRNA interferase family.</text>
</comment>
<comment type="caution">
    <text evidence="8">The sequence shown here is derived from an EMBL/GenBank/DDBJ whole genome shotgun (WGS) entry which is preliminary data.</text>
</comment>
<evidence type="ECO:0000256" key="2">
    <source>
        <dbReference type="ARBA" id="ARBA00022649"/>
    </source>
</evidence>
<evidence type="ECO:0000256" key="4">
    <source>
        <dbReference type="ARBA" id="ARBA00022759"/>
    </source>
</evidence>
<evidence type="ECO:0000256" key="5">
    <source>
        <dbReference type="ARBA" id="ARBA00022801"/>
    </source>
</evidence>
<dbReference type="AlphaFoldDB" id="A0A2H0NFW2"/>
<dbReference type="SUPFAM" id="SSF54786">
    <property type="entry name" value="YcfA/nrd intein domain"/>
    <property type="match status" value="1"/>
</dbReference>
<accession>A0A2H0NFW2</accession>
<dbReference type="Proteomes" id="UP000230707">
    <property type="component" value="Unassembled WGS sequence"/>
</dbReference>
<evidence type="ECO:0000256" key="3">
    <source>
        <dbReference type="ARBA" id="ARBA00022722"/>
    </source>
</evidence>
<dbReference type="PANTHER" id="PTHR34873:SF3">
    <property type="entry name" value="ADDICTION MODULE TOXIN, HICA FAMILY"/>
    <property type="match status" value="1"/>
</dbReference>
<dbReference type="GO" id="GO:0003729">
    <property type="term" value="F:mRNA binding"/>
    <property type="evidence" value="ECO:0007669"/>
    <property type="project" value="InterPro"/>
</dbReference>
<dbReference type="Pfam" id="PF07927">
    <property type="entry name" value="HicA_toxin"/>
    <property type="match status" value="1"/>
</dbReference>
<sequence>MPRLSPIKAIKLIKVLNILGFVPLRQKGSHLILRHKDGRETVVPVHKGEEIGRGLLRKILRDVNLTYKEYDDLL</sequence>
<dbReference type="InterPro" id="IPR038570">
    <property type="entry name" value="HicA_sf"/>
</dbReference>